<accession>F5RB45</accession>
<keyword evidence="11" id="KW-1185">Reference proteome</keyword>
<keyword evidence="7" id="KW-0472">Membrane</keyword>
<reference evidence="10 11" key="1">
    <citation type="journal article" date="2011" name="J. Bacteriol.">
        <title>Genome sequence of Methyloversatilis universalis FAM5T, a methylotrophic representative of the order Rhodocyclales.</title>
        <authorList>
            <person name="Kittichotirat W."/>
            <person name="Good N.M."/>
            <person name="Hall R."/>
            <person name="Bringel F."/>
            <person name="Lajus A."/>
            <person name="Medigue C."/>
            <person name="Smalley N.E."/>
            <person name="Beck D."/>
            <person name="Bumgarner R."/>
            <person name="Vuilleumier S."/>
            <person name="Kalyuzhnaya M.G."/>
        </authorList>
    </citation>
    <scope>NUCLEOTIDE SEQUENCE [LARGE SCALE GENOMIC DNA]</scope>
    <source>
        <strain evidence="11">ATCC BAA-1314 / JCM 13912 / FAM5</strain>
    </source>
</reference>
<dbReference type="InterPro" id="IPR011006">
    <property type="entry name" value="CheY-like_superfamily"/>
</dbReference>
<proteinExistence type="predicted"/>
<dbReference type="SMART" id="SM00388">
    <property type="entry name" value="HisKA"/>
    <property type="match status" value="1"/>
</dbReference>
<keyword evidence="7" id="KW-0812">Transmembrane</keyword>
<feature type="domain" description="Response regulatory" evidence="9">
    <location>
        <begin position="463"/>
        <end position="583"/>
    </location>
</feature>
<dbReference type="Gene3D" id="3.40.50.2300">
    <property type="match status" value="1"/>
</dbReference>
<feature type="domain" description="Histidine kinase" evidence="8">
    <location>
        <begin position="228"/>
        <end position="441"/>
    </location>
</feature>
<dbReference type="RefSeq" id="WP_008060364.1">
    <property type="nucleotide sequence ID" value="NZ_AFHG01000042.1"/>
</dbReference>
<dbReference type="Proteomes" id="UP000005019">
    <property type="component" value="Unassembled WGS sequence"/>
</dbReference>
<feature type="transmembrane region" description="Helical" evidence="7">
    <location>
        <begin position="115"/>
        <end position="136"/>
    </location>
</feature>
<dbReference type="EC" id="2.7.13.3" evidence="2"/>
<dbReference type="AlphaFoldDB" id="F5RB45"/>
<evidence type="ECO:0000256" key="7">
    <source>
        <dbReference type="SAM" id="Phobius"/>
    </source>
</evidence>
<evidence type="ECO:0000313" key="11">
    <source>
        <dbReference type="Proteomes" id="UP000005019"/>
    </source>
</evidence>
<keyword evidence="7" id="KW-1133">Transmembrane helix</keyword>
<feature type="transmembrane region" description="Helical" evidence="7">
    <location>
        <begin position="90"/>
        <end position="109"/>
    </location>
</feature>
<dbReference type="Pfam" id="PF00072">
    <property type="entry name" value="Response_reg"/>
    <property type="match status" value="1"/>
</dbReference>
<dbReference type="PANTHER" id="PTHR43047">
    <property type="entry name" value="TWO-COMPONENT HISTIDINE PROTEIN KINASE"/>
    <property type="match status" value="1"/>
</dbReference>
<evidence type="ECO:0000256" key="1">
    <source>
        <dbReference type="ARBA" id="ARBA00000085"/>
    </source>
</evidence>
<dbReference type="SUPFAM" id="SSF52172">
    <property type="entry name" value="CheY-like"/>
    <property type="match status" value="1"/>
</dbReference>
<comment type="caution">
    <text evidence="10">The sequence shown here is derived from an EMBL/GenBank/DDBJ whole genome shotgun (WGS) entry which is preliminary data.</text>
</comment>
<dbReference type="PROSITE" id="PS50109">
    <property type="entry name" value="HIS_KIN"/>
    <property type="match status" value="1"/>
</dbReference>
<dbReference type="InterPro" id="IPR003661">
    <property type="entry name" value="HisK_dim/P_dom"/>
</dbReference>
<evidence type="ECO:0000259" key="8">
    <source>
        <dbReference type="PROSITE" id="PS50109"/>
    </source>
</evidence>
<dbReference type="InterPro" id="IPR036890">
    <property type="entry name" value="HATPase_C_sf"/>
</dbReference>
<dbReference type="Pfam" id="PF00512">
    <property type="entry name" value="HisKA"/>
    <property type="match status" value="1"/>
</dbReference>
<evidence type="ECO:0000256" key="2">
    <source>
        <dbReference type="ARBA" id="ARBA00012438"/>
    </source>
</evidence>
<dbReference type="InterPro" id="IPR003594">
    <property type="entry name" value="HATPase_dom"/>
</dbReference>
<dbReference type="InterPro" id="IPR005467">
    <property type="entry name" value="His_kinase_dom"/>
</dbReference>
<dbReference type="Pfam" id="PF02518">
    <property type="entry name" value="HATPase_c"/>
    <property type="match status" value="1"/>
</dbReference>
<dbReference type="GO" id="GO:0005886">
    <property type="term" value="C:plasma membrane"/>
    <property type="evidence" value="ECO:0007669"/>
    <property type="project" value="TreeGrafter"/>
</dbReference>
<dbReference type="GO" id="GO:0000155">
    <property type="term" value="F:phosphorelay sensor kinase activity"/>
    <property type="evidence" value="ECO:0007669"/>
    <property type="project" value="InterPro"/>
</dbReference>
<evidence type="ECO:0000313" key="10">
    <source>
        <dbReference type="EMBL" id="EGK72181.1"/>
    </source>
</evidence>
<dbReference type="PRINTS" id="PR00344">
    <property type="entry name" value="BCTRLSENSOR"/>
</dbReference>
<evidence type="ECO:0000259" key="9">
    <source>
        <dbReference type="PROSITE" id="PS50110"/>
    </source>
</evidence>
<dbReference type="Gene3D" id="1.10.287.130">
    <property type="match status" value="1"/>
</dbReference>
<dbReference type="CDD" id="cd00082">
    <property type="entry name" value="HisKA"/>
    <property type="match status" value="1"/>
</dbReference>
<dbReference type="eggNOG" id="COG2205">
    <property type="taxonomic scope" value="Bacteria"/>
</dbReference>
<feature type="transmembrane region" description="Helical" evidence="7">
    <location>
        <begin position="52"/>
        <end position="69"/>
    </location>
</feature>
<evidence type="ECO:0000256" key="3">
    <source>
        <dbReference type="ARBA" id="ARBA00022553"/>
    </source>
</evidence>
<feature type="modified residue" description="4-aspartylphosphate" evidence="6">
    <location>
        <position position="517"/>
    </location>
</feature>
<dbReference type="STRING" id="1000565.METUNv1_01484"/>
<comment type="catalytic activity">
    <reaction evidence="1">
        <text>ATP + protein L-histidine = ADP + protein N-phospho-L-histidine.</text>
        <dbReference type="EC" id="2.7.13.3"/>
    </reaction>
</comment>
<name>F5RB45_METUF</name>
<dbReference type="InterPro" id="IPR036097">
    <property type="entry name" value="HisK_dim/P_sf"/>
</dbReference>
<dbReference type="InterPro" id="IPR001789">
    <property type="entry name" value="Sig_transdc_resp-reg_receiver"/>
</dbReference>
<dbReference type="InterPro" id="IPR004358">
    <property type="entry name" value="Sig_transdc_His_kin-like_C"/>
</dbReference>
<dbReference type="GO" id="GO:0009927">
    <property type="term" value="F:histidine phosphotransfer kinase activity"/>
    <property type="evidence" value="ECO:0007669"/>
    <property type="project" value="TreeGrafter"/>
</dbReference>
<dbReference type="Gene3D" id="3.30.565.10">
    <property type="entry name" value="Histidine kinase-like ATPase, C-terminal domain"/>
    <property type="match status" value="1"/>
</dbReference>
<dbReference type="SMART" id="SM00387">
    <property type="entry name" value="HATPase_c"/>
    <property type="match status" value="1"/>
</dbReference>
<sequence>MTVPAHTDDIGARILREQVDSMMRTSWSGAIAAFFVGLGFWTIAWAQTGDRGALLWAALLHSCQLWRYLGCRRYLRTPPEARDPAAAGNWYARALLVNASIWGLSPWLFFPRDNALVTALMMLVLMGMTTGSIASLAPHRRALLSFPIPVMLGLSSAMLWQGDALHLFMGVSALVYLYVNLDFGLQQHRLLTEALRSRYEKEALALQLEEQIAIARRASEERTRFFASASHDLRQPLHSLGLFGTALQRRLDGGAERTLADNLMQCVNALEMSFNEMLEVSRLDAGVIRARSEPVSVAALCRALDASFGPQAEARGLMLRFRPGCHWVLGDPQLLERLLGNLVHNALKFTARGGVLVGARLRDGGVAIEVRDTGIGIPPDEQARVFEEFYQVGNPERDRAHGLGMGLAIVRRLADLMTMPLALRSQPGRGTLFRLWAPLALPPAHGDTGHAPAAPALADWALHVLVIDDEAQVRASTAAALEGAGMKVALAEDGSQARAALRAARERDDPVDALICDFRLRGDEDGLALIAALRAEAGEALPALLITGDTAPDRLQRARASGLPVLYKPVSAERLIAALQATMEADLQSEATAGGMTAQATTAVPVSPTVIQADTAGSRATH</sequence>
<dbReference type="SMART" id="SM00448">
    <property type="entry name" value="REC"/>
    <property type="match status" value="1"/>
</dbReference>
<feature type="transmembrane region" description="Helical" evidence="7">
    <location>
        <begin position="26"/>
        <end position="46"/>
    </location>
</feature>
<keyword evidence="3 6" id="KW-0597">Phosphoprotein</keyword>
<evidence type="ECO:0000256" key="6">
    <source>
        <dbReference type="PROSITE-ProRule" id="PRU00169"/>
    </source>
</evidence>
<dbReference type="SUPFAM" id="SSF55874">
    <property type="entry name" value="ATPase domain of HSP90 chaperone/DNA topoisomerase II/histidine kinase"/>
    <property type="match status" value="1"/>
</dbReference>
<dbReference type="PANTHER" id="PTHR43047:SF9">
    <property type="entry name" value="HISTIDINE KINASE"/>
    <property type="match status" value="1"/>
</dbReference>
<feature type="transmembrane region" description="Helical" evidence="7">
    <location>
        <begin position="143"/>
        <end position="160"/>
    </location>
</feature>
<gene>
    <name evidence="10" type="ORF">METUNv1_01484</name>
</gene>
<protein>
    <recommendedName>
        <fullName evidence="2">histidine kinase</fullName>
        <ecNumber evidence="2">2.7.13.3</ecNumber>
    </recommendedName>
</protein>
<keyword evidence="5" id="KW-0418">Kinase</keyword>
<dbReference type="SUPFAM" id="SSF47384">
    <property type="entry name" value="Homodimeric domain of signal transducing histidine kinase"/>
    <property type="match status" value="1"/>
</dbReference>
<keyword evidence="4" id="KW-0808">Transferase</keyword>
<organism evidence="10 11">
    <name type="scientific">Methyloversatilis universalis (strain ATCC BAA-1314 / DSM 25237 / JCM 13912 / CCUG 52030 / FAM5)</name>
    <dbReference type="NCBI Taxonomy" id="1000565"/>
    <lineage>
        <taxon>Bacteria</taxon>
        <taxon>Pseudomonadati</taxon>
        <taxon>Pseudomonadota</taxon>
        <taxon>Betaproteobacteria</taxon>
        <taxon>Nitrosomonadales</taxon>
        <taxon>Sterolibacteriaceae</taxon>
        <taxon>Methyloversatilis</taxon>
    </lineage>
</organism>
<dbReference type="PROSITE" id="PS50110">
    <property type="entry name" value="RESPONSE_REGULATORY"/>
    <property type="match status" value="1"/>
</dbReference>
<evidence type="ECO:0000256" key="5">
    <source>
        <dbReference type="ARBA" id="ARBA00022777"/>
    </source>
</evidence>
<dbReference type="EMBL" id="AFHG01000042">
    <property type="protein sequence ID" value="EGK72181.1"/>
    <property type="molecule type" value="Genomic_DNA"/>
</dbReference>
<evidence type="ECO:0000256" key="4">
    <source>
        <dbReference type="ARBA" id="ARBA00022679"/>
    </source>
</evidence>